<evidence type="ECO:0000259" key="1">
    <source>
        <dbReference type="Pfam" id="PF02872"/>
    </source>
</evidence>
<reference evidence="2 3" key="1">
    <citation type="submission" date="2024-01" db="EMBL/GenBank/DDBJ databases">
        <title>The strains designed SYSU M86414 and SYSU M84420 isolated from the marine sediment in San Sha City (Hainan Province, China).</title>
        <authorList>
            <person name="Guo D."/>
        </authorList>
    </citation>
    <scope>NUCLEOTIDE SEQUENCE [LARGE SCALE GENOMIC DNA]</scope>
    <source>
        <strain evidence="2 3">SYSU M84420</strain>
    </source>
</reference>
<keyword evidence="3" id="KW-1185">Reference proteome</keyword>
<dbReference type="RefSeq" id="WP_326280151.1">
    <property type="nucleotide sequence ID" value="NZ_JAYKYV010000021.1"/>
</dbReference>
<dbReference type="Proteomes" id="UP001355298">
    <property type="component" value="Unassembled WGS sequence"/>
</dbReference>
<dbReference type="InterPro" id="IPR006179">
    <property type="entry name" value="5_nucleotidase/apyrase"/>
</dbReference>
<dbReference type="InterPro" id="IPR008334">
    <property type="entry name" value="5'-Nucleotdase_C"/>
</dbReference>
<dbReference type="PANTHER" id="PTHR11575:SF24">
    <property type="entry name" value="5'-NUCLEOTIDASE"/>
    <property type="match status" value="1"/>
</dbReference>
<dbReference type="GO" id="GO:0008253">
    <property type="term" value="F:5'-nucleotidase activity"/>
    <property type="evidence" value="ECO:0007669"/>
    <property type="project" value="UniProtKB-EC"/>
</dbReference>
<feature type="domain" description="5'-Nucleotidase C-terminal" evidence="1">
    <location>
        <begin position="99"/>
        <end position="230"/>
    </location>
</feature>
<gene>
    <name evidence="2" type="ORF">VOP03_15890</name>
</gene>
<dbReference type="PRINTS" id="PR01607">
    <property type="entry name" value="APYRASEFAMLY"/>
</dbReference>
<proteinExistence type="predicted"/>
<dbReference type="PANTHER" id="PTHR11575">
    <property type="entry name" value="5'-NUCLEOTIDASE-RELATED"/>
    <property type="match status" value="1"/>
</dbReference>
<evidence type="ECO:0000313" key="3">
    <source>
        <dbReference type="Proteomes" id="UP001355298"/>
    </source>
</evidence>
<name>A0ABU6IUP3_9FLAO</name>
<evidence type="ECO:0000313" key="2">
    <source>
        <dbReference type="EMBL" id="MEC4266837.1"/>
    </source>
</evidence>
<dbReference type="Gene3D" id="3.90.780.10">
    <property type="entry name" value="5'-Nucleotidase, C-terminal domain"/>
    <property type="match status" value="1"/>
</dbReference>
<dbReference type="EMBL" id="JAYMGW010000021">
    <property type="protein sequence ID" value="MEC4266837.1"/>
    <property type="molecule type" value="Genomic_DNA"/>
</dbReference>
<dbReference type="InterPro" id="IPR036907">
    <property type="entry name" value="5'-Nucleotdase_C_sf"/>
</dbReference>
<comment type="caution">
    <text evidence="2">The sequence shown here is derived from an EMBL/GenBank/DDBJ whole genome shotgun (WGS) entry which is preliminary data.</text>
</comment>
<dbReference type="EC" id="3.1.3.5" evidence="2"/>
<protein>
    <submittedName>
        <fullName evidence="2">5'-nucleotidase</fullName>
        <ecNumber evidence="2">3.1.3.5</ecNumber>
    </submittedName>
</protein>
<organism evidence="2 3">
    <name type="scientific">Flagellimonas halotolerans</name>
    <dbReference type="NCBI Taxonomy" id="3112164"/>
    <lineage>
        <taxon>Bacteria</taxon>
        <taxon>Pseudomonadati</taxon>
        <taxon>Bacteroidota</taxon>
        <taxon>Flavobacteriia</taxon>
        <taxon>Flavobacteriales</taxon>
        <taxon>Flavobacteriaceae</taxon>
        <taxon>Flagellimonas</taxon>
    </lineage>
</organism>
<keyword evidence="2" id="KW-0378">Hydrolase</keyword>
<accession>A0ABU6IUP3</accession>
<sequence>MIFTKVNNLPRRLNKDTHVNNLKFKQFVTFITFCFLLSCKNDMGKLTEIKGKQIPIDSTIAQSDSIASFVEPYKNRINEVLDSTLAYAPKPLLLNDGEHTSSMGNLMADIVFEQASPIFNSRTGKKLDFVVLNAGGVRSIISEGNVSARNAYEVMPFENYIEVVELSGSATRQLINFVAKSSRRHPISGIQIITDKNRSLQNVNIQGQPFDENRNYYVATSDYLVNGGPSVGFFDEIISATETDYLLRNAIIDYFKKVDTLKVVTDNRFIQLD</sequence>
<dbReference type="Pfam" id="PF02872">
    <property type="entry name" value="5_nucleotid_C"/>
    <property type="match status" value="1"/>
</dbReference>
<dbReference type="SUPFAM" id="SSF55816">
    <property type="entry name" value="5'-nucleotidase (syn. UDP-sugar hydrolase), C-terminal domain"/>
    <property type="match status" value="1"/>
</dbReference>